<accession>A0A1M7IMM1</accession>
<evidence type="ECO:0000313" key="1">
    <source>
        <dbReference type="EMBL" id="SHM41838.1"/>
    </source>
</evidence>
<sequence length="119" mass="13126">MEIDMHPLNLHKANLELMLRILNLSQDFRHRGLEAASRYHEDVIAKTRAEFGRVSQQYEPETSFSLPTDIFMQLAGASMSGVLAMGAPLVAAQTAYAQGLQKAIQEWQAAVVQRASPGS</sequence>
<dbReference type="AlphaFoldDB" id="A0A1M7IMM1"/>
<dbReference type="RefSeq" id="WP_073067625.1">
    <property type="nucleotide sequence ID" value="NZ_FRCK01000009.1"/>
</dbReference>
<evidence type="ECO:0000313" key="2">
    <source>
        <dbReference type="Proteomes" id="UP000184444"/>
    </source>
</evidence>
<organism evidence="1 2">
    <name type="scientific">Paracoccus solventivorans</name>
    <dbReference type="NCBI Taxonomy" id="53463"/>
    <lineage>
        <taxon>Bacteria</taxon>
        <taxon>Pseudomonadati</taxon>
        <taxon>Pseudomonadota</taxon>
        <taxon>Alphaproteobacteria</taxon>
        <taxon>Rhodobacterales</taxon>
        <taxon>Paracoccaceae</taxon>
        <taxon>Paracoccus</taxon>
    </lineage>
</organism>
<gene>
    <name evidence="1" type="ORF">SAMN05444389_10913</name>
</gene>
<proteinExistence type="predicted"/>
<name>A0A1M7IMM1_9RHOB</name>
<dbReference type="Proteomes" id="UP000184444">
    <property type="component" value="Unassembled WGS sequence"/>
</dbReference>
<dbReference type="EMBL" id="FRCK01000009">
    <property type="protein sequence ID" value="SHM41838.1"/>
    <property type="molecule type" value="Genomic_DNA"/>
</dbReference>
<dbReference type="OrthoDB" id="8266045at2"/>
<evidence type="ECO:0008006" key="3">
    <source>
        <dbReference type="Google" id="ProtNLM"/>
    </source>
</evidence>
<keyword evidence="2" id="KW-1185">Reference proteome</keyword>
<protein>
    <recommendedName>
        <fullName evidence="3">Phasin protein</fullName>
    </recommendedName>
</protein>
<reference evidence="2" key="1">
    <citation type="submission" date="2016-11" db="EMBL/GenBank/DDBJ databases">
        <authorList>
            <person name="Varghese N."/>
            <person name="Submissions S."/>
        </authorList>
    </citation>
    <scope>NUCLEOTIDE SEQUENCE [LARGE SCALE GENOMIC DNA]</scope>
    <source>
        <strain evidence="2">DSM 6637</strain>
    </source>
</reference>